<protein>
    <submittedName>
        <fullName evidence="2">Uncharacterized protein</fullName>
    </submittedName>
</protein>
<proteinExistence type="predicted"/>
<dbReference type="PANTHER" id="PTHR36704">
    <property type="entry name" value="PROTEIN, PUTATIVE-RELATED"/>
    <property type="match status" value="1"/>
</dbReference>
<evidence type="ECO:0000313" key="2">
    <source>
        <dbReference type="EMBL" id="KAF6173238.1"/>
    </source>
</evidence>
<gene>
    <name evidence="2" type="ORF">GIB67_026933</name>
</gene>
<name>A0A7J7P235_9MAGN</name>
<reference evidence="2 3" key="1">
    <citation type="journal article" date="2020" name="IScience">
        <title>Genome Sequencing of the Endangered Kingdonia uniflora (Circaeasteraceae, Ranunculales) Reveals Potential Mechanisms of Evolutionary Specialization.</title>
        <authorList>
            <person name="Sun Y."/>
            <person name="Deng T."/>
            <person name="Zhang A."/>
            <person name="Moore M.J."/>
            <person name="Landis J.B."/>
            <person name="Lin N."/>
            <person name="Zhang H."/>
            <person name="Zhang X."/>
            <person name="Huang J."/>
            <person name="Zhang X."/>
            <person name="Sun H."/>
            <person name="Wang H."/>
        </authorList>
    </citation>
    <scope>NUCLEOTIDE SEQUENCE [LARGE SCALE GENOMIC DNA]</scope>
    <source>
        <strain evidence="2">TB1705</strain>
        <tissue evidence="2">Leaf</tissue>
    </source>
</reference>
<accession>A0A7J7P235</accession>
<comment type="caution">
    <text evidence="2">The sequence shown here is derived from an EMBL/GenBank/DDBJ whole genome shotgun (WGS) entry which is preliminary data.</text>
</comment>
<dbReference type="EMBL" id="JACGCM010000347">
    <property type="protein sequence ID" value="KAF6173238.1"/>
    <property type="molecule type" value="Genomic_DNA"/>
</dbReference>
<dbReference type="PANTHER" id="PTHR36704:SF1">
    <property type="entry name" value="OS06G0239700 PROTEIN"/>
    <property type="match status" value="1"/>
</dbReference>
<evidence type="ECO:0000313" key="3">
    <source>
        <dbReference type="Proteomes" id="UP000541444"/>
    </source>
</evidence>
<dbReference type="AlphaFoldDB" id="A0A7J7P235"/>
<organism evidence="2 3">
    <name type="scientific">Kingdonia uniflora</name>
    <dbReference type="NCBI Taxonomy" id="39325"/>
    <lineage>
        <taxon>Eukaryota</taxon>
        <taxon>Viridiplantae</taxon>
        <taxon>Streptophyta</taxon>
        <taxon>Embryophyta</taxon>
        <taxon>Tracheophyta</taxon>
        <taxon>Spermatophyta</taxon>
        <taxon>Magnoliopsida</taxon>
        <taxon>Ranunculales</taxon>
        <taxon>Circaeasteraceae</taxon>
        <taxon>Kingdonia</taxon>
    </lineage>
</organism>
<sequence>MSFITARLAAGKEGAYFLQESKLAVTRLAQKQNHLNPSSSKTTSPVLVDEPQPGPDVLPEILKHSLPSKIFEPPCDSSLSITSKWALPHDPNKKVSASADALNPLRAYLSLPQVTFGAKRWKIANAENVFNASTANDLRQDKYTYVNPEKFKAAAEGLTHIGKSFAIATAIVFGGSTFLFGWTASKLEVHNTGELRDKGRTLLQPQIEMFREQLIPLKIWAENTSRKWHMEKNEDVKENTLVKEISKMFGPKKAN</sequence>
<evidence type="ECO:0000256" key="1">
    <source>
        <dbReference type="SAM" id="MobiDB-lite"/>
    </source>
</evidence>
<feature type="compositionally biased region" description="Polar residues" evidence="1">
    <location>
        <begin position="30"/>
        <end position="45"/>
    </location>
</feature>
<dbReference type="Proteomes" id="UP000541444">
    <property type="component" value="Unassembled WGS sequence"/>
</dbReference>
<feature type="region of interest" description="Disordered" evidence="1">
    <location>
        <begin position="30"/>
        <end position="53"/>
    </location>
</feature>
<dbReference type="OrthoDB" id="1928683at2759"/>
<keyword evidence="3" id="KW-1185">Reference proteome</keyword>